<keyword evidence="5 12" id="KW-1133">Transmembrane helix</keyword>
<dbReference type="SUPFAM" id="SSF54534">
    <property type="entry name" value="FKBP-like"/>
    <property type="match status" value="1"/>
</dbReference>
<keyword evidence="11" id="KW-0697">Rotamase</keyword>
<evidence type="ECO:0000256" key="7">
    <source>
        <dbReference type="ARBA" id="ARBA00023186"/>
    </source>
</evidence>
<dbReference type="Proteomes" id="UP001193680">
    <property type="component" value="Unassembled WGS sequence"/>
</dbReference>
<dbReference type="Pfam" id="PF00639">
    <property type="entry name" value="Rotamase"/>
    <property type="match status" value="1"/>
</dbReference>
<keyword evidence="4 12" id="KW-0812">Transmembrane</keyword>
<keyword evidence="3" id="KW-0997">Cell inner membrane</keyword>
<evidence type="ECO:0000313" key="14">
    <source>
        <dbReference type="EMBL" id="MBF6056987.1"/>
    </source>
</evidence>
<dbReference type="InterPro" id="IPR027304">
    <property type="entry name" value="Trigger_fact/SurA_dom_sf"/>
</dbReference>
<dbReference type="InterPro" id="IPR000297">
    <property type="entry name" value="PPIase_PpiC"/>
</dbReference>
<comment type="similarity">
    <text evidence="8">Belongs to the PpiD chaperone family.</text>
</comment>
<dbReference type="RefSeq" id="WP_194947341.1">
    <property type="nucleotide sequence ID" value="NZ_JACBGI020000001.1"/>
</dbReference>
<name>A0ABS0BY46_9GAMM</name>
<evidence type="ECO:0000256" key="6">
    <source>
        <dbReference type="ARBA" id="ARBA00023136"/>
    </source>
</evidence>
<dbReference type="Gene3D" id="3.10.50.40">
    <property type="match status" value="1"/>
</dbReference>
<dbReference type="EMBL" id="JACBGI020000001">
    <property type="protein sequence ID" value="MBF6056987.1"/>
    <property type="molecule type" value="Genomic_DNA"/>
</dbReference>
<dbReference type="Gene3D" id="1.10.4030.10">
    <property type="entry name" value="Porin chaperone SurA, peptide-binding domain"/>
    <property type="match status" value="1"/>
</dbReference>
<dbReference type="PROSITE" id="PS50198">
    <property type="entry name" value="PPIC_PPIASE_2"/>
    <property type="match status" value="1"/>
</dbReference>
<dbReference type="SUPFAM" id="SSF109998">
    <property type="entry name" value="Triger factor/SurA peptide-binding domain-like"/>
    <property type="match status" value="1"/>
</dbReference>
<accession>A0ABS0BY46</accession>
<sequence>MLQAIRDHAQGWIAWVIVGLIILTFALFGIDQYARGDKTTNVAEVNGDGITATDFLTLYNREKMRLQKQFGDMYDSIVKDEELRSQVLDALIESKLISQWNQDNNLLISDQQLAATIHAAAVFQEKGQFSEKLYEDILARNGLNVARFEYEQREFLAENQFRSLTLSSAFATASETDQLTKLQGQQRQINYLRIDQRPFLDKVNVSDDEIAAEYEKSKDAWLEPEKVQVQYVLLSQAELAQGVEVNDDILKGFYQDNQSLFTLPEKRHAKHILIRVDAETDEGEAKAQKTLAEVEDKLKKGESFEELAKIYSQDPGSASSGGDLGEFEQGMMVPAFDQAVFSMKVGEISQPVKTEFGYHLIKLVSIEPKKLPPFADVKEEVEMQYKKQQAEKLYFDKLEQLNTVAYEQPDNLQAVADAVGLKLQTAEAFGRQGGASAMASNPKFIQAAFSDEVLKNNLNSTAIELGNNQAVVIHLDKHFPERQKSLEEVSPQIKQELTRNKAIAEASELAKSLLPKVEGGENPESLMRDGIEWHPVGWVERNSQRLLPQMVSEVFKIKKPKENSTVWHSYQLPTGDTVLIELSGVKDVDVNEQQKASLQKAFTELSSNAELDARLKALISKAEIVRKPIYETIK</sequence>
<dbReference type="InterPro" id="IPR052029">
    <property type="entry name" value="PpiD_chaperone"/>
</dbReference>
<evidence type="ECO:0000256" key="2">
    <source>
        <dbReference type="ARBA" id="ARBA00022475"/>
    </source>
</evidence>
<keyword evidence="15" id="KW-1185">Reference proteome</keyword>
<evidence type="ECO:0000313" key="15">
    <source>
        <dbReference type="Proteomes" id="UP001193680"/>
    </source>
</evidence>
<dbReference type="InterPro" id="IPR023058">
    <property type="entry name" value="PPIase_PpiC_CS"/>
</dbReference>
<evidence type="ECO:0000256" key="5">
    <source>
        <dbReference type="ARBA" id="ARBA00022989"/>
    </source>
</evidence>
<keyword evidence="6 12" id="KW-0472">Membrane</keyword>
<dbReference type="Pfam" id="PF13624">
    <property type="entry name" value="SurA_N_3"/>
    <property type="match status" value="1"/>
</dbReference>
<evidence type="ECO:0000256" key="12">
    <source>
        <dbReference type="SAM" id="Phobius"/>
    </source>
</evidence>
<keyword evidence="7" id="KW-0143">Chaperone</keyword>
<evidence type="ECO:0000256" key="9">
    <source>
        <dbReference type="ARBA" id="ARBA00040743"/>
    </source>
</evidence>
<evidence type="ECO:0000256" key="3">
    <source>
        <dbReference type="ARBA" id="ARBA00022519"/>
    </source>
</evidence>
<protein>
    <recommendedName>
        <fullName evidence="9">Periplasmic chaperone PpiD</fullName>
    </recommendedName>
    <alternativeName>
        <fullName evidence="10">Periplasmic folding chaperone</fullName>
    </alternativeName>
</protein>
<evidence type="ECO:0000256" key="4">
    <source>
        <dbReference type="ARBA" id="ARBA00022692"/>
    </source>
</evidence>
<evidence type="ECO:0000256" key="1">
    <source>
        <dbReference type="ARBA" id="ARBA00004382"/>
    </source>
</evidence>
<feature type="transmembrane region" description="Helical" evidence="12">
    <location>
        <begin position="12"/>
        <end position="30"/>
    </location>
</feature>
<evidence type="ECO:0000256" key="10">
    <source>
        <dbReference type="ARBA" id="ARBA00042775"/>
    </source>
</evidence>
<comment type="caution">
    <text evidence="14">The sequence shown here is derived from an EMBL/GenBank/DDBJ whole genome shotgun (WGS) entry which is preliminary data.</text>
</comment>
<evidence type="ECO:0000256" key="11">
    <source>
        <dbReference type="PROSITE-ProRule" id="PRU00278"/>
    </source>
</evidence>
<dbReference type="PANTHER" id="PTHR47529">
    <property type="entry name" value="PEPTIDYL-PROLYL CIS-TRANS ISOMERASE D"/>
    <property type="match status" value="1"/>
</dbReference>
<reference evidence="14 15" key="1">
    <citation type="submission" date="2020-11" db="EMBL/GenBank/DDBJ databases">
        <title>Sulfur oxidizing isolate from Hospital Hole Sinkhole.</title>
        <authorList>
            <person name="Scott K.M."/>
        </authorList>
    </citation>
    <scope>NUCLEOTIDE SEQUENCE [LARGE SCALE GENOMIC DNA]</scope>
    <source>
        <strain evidence="14 15">HH1</strain>
    </source>
</reference>
<keyword evidence="11" id="KW-0413">Isomerase</keyword>
<keyword evidence="2" id="KW-1003">Cell membrane</keyword>
<feature type="domain" description="PpiC" evidence="13">
    <location>
        <begin position="264"/>
        <end position="365"/>
    </location>
</feature>
<dbReference type="InterPro" id="IPR046357">
    <property type="entry name" value="PPIase_dom_sf"/>
</dbReference>
<gene>
    <name evidence="14" type="ORF">H8792_001405</name>
</gene>
<dbReference type="PANTHER" id="PTHR47529:SF1">
    <property type="entry name" value="PERIPLASMIC CHAPERONE PPID"/>
    <property type="match status" value="1"/>
</dbReference>
<organism evidence="14 15">
    <name type="scientific">Thiomicrorhabdus heinhorstiae</name>
    <dbReference type="NCBI Taxonomy" id="2748010"/>
    <lineage>
        <taxon>Bacteria</taxon>
        <taxon>Pseudomonadati</taxon>
        <taxon>Pseudomonadota</taxon>
        <taxon>Gammaproteobacteria</taxon>
        <taxon>Thiotrichales</taxon>
        <taxon>Piscirickettsiaceae</taxon>
        <taxon>Thiomicrorhabdus</taxon>
    </lineage>
</organism>
<evidence type="ECO:0000256" key="8">
    <source>
        <dbReference type="ARBA" id="ARBA00038408"/>
    </source>
</evidence>
<evidence type="ECO:0000259" key="13">
    <source>
        <dbReference type="PROSITE" id="PS50198"/>
    </source>
</evidence>
<proteinExistence type="inferred from homology"/>
<dbReference type="PROSITE" id="PS01096">
    <property type="entry name" value="PPIC_PPIASE_1"/>
    <property type="match status" value="1"/>
</dbReference>
<comment type="subcellular location">
    <subcellularLocation>
        <location evidence="1">Cell inner membrane</location>
        <topology evidence="1">Single-pass type II membrane protein</topology>
        <orientation evidence="1">Periplasmic side</orientation>
    </subcellularLocation>
</comment>